<dbReference type="InterPro" id="IPR005769">
    <property type="entry name" value="PhnE/PtxC"/>
</dbReference>
<evidence type="ECO:0000256" key="7">
    <source>
        <dbReference type="RuleBase" id="RU363032"/>
    </source>
</evidence>
<evidence type="ECO:0000256" key="6">
    <source>
        <dbReference type="ARBA" id="ARBA00023136"/>
    </source>
</evidence>
<proteinExistence type="inferred from homology"/>
<evidence type="ECO:0000256" key="4">
    <source>
        <dbReference type="ARBA" id="ARBA00022692"/>
    </source>
</evidence>
<protein>
    <submittedName>
        <fullName evidence="9">Phosphonate transport system permease protein</fullName>
    </submittedName>
</protein>
<dbReference type="PANTHER" id="PTHR30043:SF1">
    <property type="entry name" value="ABC TRANSPORT SYSTEM PERMEASE PROTEIN P69"/>
    <property type="match status" value="1"/>
</dbReference>
<dbReference type="SUPFAM" id="SSF161098">
    <property type="entry name" value="MetI-like"/>
    <property type="match status" value="1"/>
</dbReference>
<dbReference type="InterPro" id="IPR000515">
    <property type="entry name" value="MetI-like"/>
</dbReference>
<keyword evidence="4 7" id="KW-0812">Transmembrane</keyword>
<reference evidence="9 10" key="1">
    <citation type="submission" date="2016-08" db="EMBL/GenBank/DDBJ databases">
        <authorList>
            <person name="Varghese N."/>
            <person name="Submissions Spin"/>
        </authorList>
    </citation>
    <scope>NUCLEOTIDE SEQUENCE [LARGE SCALE GENOMIC DNA]</scope>
    <source>
        <strain evidence="9 10">HL-109</strain>
    </source>
</reference>
<feature type="transmembrane region" description="Helical" evidence="7">
    <location>
        <begin position="31"/>
        <end position="50"/>
    </location>
</feature>
<dbReference type="Pfam" id="PF00528">
    <property type="entry name" value="BPD_transp_1"/>
    <property type="match status" value="1"/>
</dbReference>
<evidence type="ECO:0000256" key="1">
    <source>
        <dbReference type="ARBA" id="ARBA00004651"/>
    </source>
</evidence>
<dbReference type="Proteomes" id="UP000182800">
    <property type="component" value="Unassembled WGS sequence"/>
</dbReference>
<feature type="domain" description="ABC transmembrane type-1" evidence="8">
    <location>
        <begin position="111"/>
        <end position="294"/>
    </location>
</feature>
<dbReference type="PANTHER" id="PTHR30043">
    <property type="entry name" value="PHOSPHONATES TRANSPORT SYSTEM PERMEASE PROTEIN"/>
    <property type="match status" value="1"/>
</dbReference>
<comment type="caution">
    <text evidence="9">The sequence shown here is derived from an EMBL/GenBank/DDBJ whole genome shotgun (WGS) entry which is preliminary data.</text>
</comment>
<dbReference type="PROSITE" id="PS50928">
    <property type="entry name" value="ABC_TM1"/>
    <property type="match status" value="1"/>
</dbReference>
<name>A0ABY0KD31_9HYPH</name>
<dbReference type="NCBIfam" id="TIGR01097">
    <property type="entry name" value="PhnE"/>
    <property type="match status" value="1"/>
</dbReference>
<feature type="transmembrane region" description="Helical" evidence="7">
    <location>
        <begin position="163"/>
        <end position="186"/>
    </location>
</feature>
<evidence type="ECO:0000313" key="9">
    <source>
        <dbReference type="EMBL" id="SCC82341.1"/>
    </source>
</evidence>
<sequence length="308" mass="34245">MITAIQPARSLESDPVSQFESHRRQLIRDKLAANITLFVVFLLFLGWSIYISRFYPDRLATGLPRIFEYFGSVMPSFQWEVLFEGRNEQGSFPQGSIGFWYSDFWKYLALIWETILMAVTATVLGTALAVILSFTAARNCTPFPWLGVASRRFLEFCRGVPEILFALIFVFAVGIGPLAGVLAITIHATGALGKLFSEVVENASMRPVDGITAVGGDWFERMRYGILPQVLPNFTSYALWRFEINVRASAVVGFVGAGGIGAELNHVISFYSDDRVTAVLLLVVLTVTCIDLISERARHSLIGKEALR</sequence>
<evidence type="ECO:0000259" key="8">
    <source>
        <dbReference type="PROSITE" id="PS50928"/>
    </source>
</evidence>
<accession>A0ABY0KD31</accession>
<dbReference type="Gene3D" id="1.10.3720.10">
    <property type="entry name" value="MetI-like"/>
    <property type="match status" value="1"/>
</dbReference>
<dbReference type="CDD" id="cd06261">
    <property type="entry name" value="TM_PBP2"/>
    <property type="match status" value="1"/>
</dbReference>
<evidence type="ECO:0000256" key="2">
    <source>
        <dbReference type="ARBA" id="ARBA00022448"/>
    </source>
</evidence>
<keyword evidence="10" id="KW-1185">Reference proteome</keyword>
<evidence type="ECO:0000256" key="3">
    <source>
        <dbReference type="ARBA" id="ARBA00022475"/>
    </source>
</evidence>
<keyword evidence="5 7" id="KW-1133">Transmembrane helix</keyword>
<organism evidence="9 10">
    <name type="scientific">Saliniramus fredricksonii</name>
    <dbReference type="NCBI Taxonomy" id="1653334"/>
    <lineage>
        <taxon>Bacteria</taxon>
        <taxon>Pseudomonadati</taxon>
        <taxon>Pseudomonadota</taxon>
        <taxon>Alphaproteobacteria</taxon>
        <taxon>Hyphomicrobiales</taxon>
        <taxon>Salinarimonadaceae</taxon>
        <taxon>Saliniramus</taxon>
    </lineage>
</organism>
<dbReference type="RefSeq" id="WP_074445850.1">
    <property type="nucleotide sequence ID" value="NZ_FMBM01000002.1"/>
</dbReference>
<comment type="subcellular location">
    <subcellularLocation>
        <location evidence="1 7">Cell membrane</location>
        <topology evidence="1 7">Multi-pass membrane protein</topology>
    </subcellularLocation>
</comment>
<dbReference type="InterPro" id="IPR035906">
    <property type="entry name" value="MetI-like_sf"/>
</dbReference>
<gene>
    <name evidence="9" type="ORF">GA0071312_3324</name>
</gene>
<evidence type="ECO:0000256" key="5">
    <source>
        <dbReference type="ARBA" id="ARBA00022989"/>
    </source>
</evidence>
<dbReference type="EMBL" id="FMBM01000002">
    <property type="protein sequence ID" value="SCC82341.1"/>
    <property type="molecule type" value="Genomic_DNA"/>
</dbReference>
<evidence type="ECO:0000313" key="10">
    <source>
        <dbReference type="Proteomes" id="UP000182800"/>
    </source>
</evidence>
<keyword evidence="6 7" id="KW-0472">Membrane</keyword>
<keyword evidence="2 7" id="KW-0813">Transport</keyword>
<feature type="transmembrane region" description="Helical" evidence="7">
    <location>
        <begin position="109"/>
        <end position="134"/>
    </location>
</feature>
<comment type="similarity">
    <text evidence="7">Belongs to the binding-protein-dependent transport system permease family.</text>
</comment>
<keyword evidence="3" id="KW-1003">Cell membrane</keyword>